<feature type="transmembrane region" description="Helical" evidence="1">
    <location>
        <begin position="160"/>
        <end position="176"/>
    </location>
</feature>
<keyword evidence="1" id="KW-1133">Transmembrane helix</keyword>
<protein>
    <submittedName>
        <fullName evidence="2">Membrane protein</fullName>
    </submittedName>
</protein>
<feature type="transmembrane region" description="Helical" evidence="1">
    <location>
        <begin position="9"/>
        <end position="32"/>
    </location>
</feature>
<feature type="transmembrane region" description="Helical" evidence="1">
    <location>
        <begin position="97"/>
        <end position="115"/>
    </location>
</feature>
<feature type="transmembrane region" description="Helical" evidence="1">
    <location>
        <begin position="218"/>
        <end position="240"/>
    </location>
</feature>
<proteinExistence type="predicted"/>
<feature type="transmembrane region" description="Helical" evidence="1">
    <location>
        <begin position="188"/>
        <end position="212"/>
    </location>
</feature>
<feature type="transmembrane region" description="Helical" evidence="1">
    <location>
        <begin position="307"/>
        <end position="325"/>
    </location>
</feature>
<sequence length="403" mass="45093">MYARAISMLFYLFFTCVIFNPQVSGITIYLYTLLPFLDPDFGAFLLTTSRRWAVPMGIAVLVCLLSHPMVAAKVVSVAVCVGYLMYTIAKRIDYLHPWMAVNVLFGTAQFVLYYADYGLSVQLGPDAVSKMLWGDAATQTNTNYYEILYFARVSGFSREAGFFATLLSASFVLYLFQGRRNRWMLGLYCIGLFISLSKASFVLLIFAAMYGMRRQLRAIHPLVSLLGFFVVTMAIAVYMAQHDFFGSETFAHRFAGYPFLLDAQFADLVRGVTARQLNDEYGYLPYVAINRQLYFISDVTFTSIPGLLADLGLLGALVVLAVLAFTASDGFVLLLCLLITATVGMTTVTSFVPIAYLVAYWPGFVSYLADQRRRAERLALQPRMVTRPRPAPGPVTAAEHWLR</sequence>
<dbReference type="EMBL" id="JPGG01000016">
    <property type="protein sequence ID" value="KGC13377.1"/>
    <property type="molecule type" value="Genomic_DNA"/>
</dbReference>
<name>A0AAW3EXV1_BURGA</name>
<dbReference type="RefSeq" id="WP_036056010.1">
    <property type="nucleotide sequence ID" value="NZ_CADEVY010000002.1"/>
</dbReference>
<evidence type="ECO:0000256" key="1">
    <source>
        <dbReference type="SAM" id="Phobius"/>
    </source>
</evidence>
<feature type="transmembrane region" description="Helical" evidence="1">
    <location>
        <begin position="331"/>
        <end position="364"/>
    </location>
</feature>
<reference evidence="2 3" key="1">
    <citation type="submission" date="2014-04" db="EMBL/GenBank/DDBJ databases">
        <authorList>
            <person name="Bishop-Lilly K.A."/>
            <person name="Broomall S.M."/>
            <person name="Chain P.S."/>
            <person name="Chertkov O."/>
            <person name="Coyne S.R."/>
            <person name="Daligault H.E."/>
            <person name="Davenport K.W."/>
            <person name="Erkkila T."/>
            <person name="Frey K.G."/>
            <person name="Gibbons H.S."/>
            <person name="Gu W."/>
            <person name="Jaissle J."/>
            <person name="Johnson S.L."/>
            <person name="Koroleva G.I."/>
            <person name="Ladner J.T."/>
            <person name="Lo C.-C."/>
            <person name="Minogue T.D."/>
            <person name="Munk C."/>
            <person name="Palacios G.F."/>
            <person name="Redden C.L."/>
            <person name="Rosenzweig C.N."/>
            <person name="Scholz M.B."/>
            <person name="Teshima H."/>
            <person name="Xu Y."/>
        </authorList>
    </citation>
    <scope>NUCLEOTIDE SEQUENCE [LARGE SCALE GENOMIC DNA]</scope>
    <source>
        <strain evidence="3">gladioli</strain>
    </source>
</reference>
<keyword evidence="1" id="KW-0472">Membrane</keyword>
<comment type="caution">
    <text evidence="2">The sequence shown here is derived from an EMBL/GenBank/DDBJ whole genome shotgun (WGS) entry which is preliminary data.</text>
</comment>
<gene>
    <name evidence="2" type="ORF">DM48_2337</name>
</gene>
<accession>A0AAW3EXV1</accession>
<evidence type="ECO:0000313" key="2">
    <source>
        <dbReference type="EMBL" id="KGC13377.1"/>
    </source>
</evidence>
<evidence type="ECO:0000313" key="3">
    <source>
        <dbReference type="Proteomes" id="UP000029590"/>
    </source>
</evidence>
<organism evidence="2 3">
    <name type="scientific">Burkholderia gladioli</name>
    <name type="common">Pseudomonas marginata</name>
    <name type="synonym">Phytomonas marginata</name>
    <dbReference type="NCBI Taxonomy" id="28095"/>
    <lineage>
        <taxon>Bacteria</taxon>
        <taxon>Pseudomonadati</taxon>
        <taxon>Pseudomonadota</taxon>
        <taxon>Betaproteobacteria</taxon>
        <taxon>Burkholderiales</taxon>
        <taxon>Burkholderiaceae</taxon>
        <taxon>Burkholderia</taxon>
    </lineage>
</organism>
<dbReference type="Proteomes" id="UP000029590">
    <property type="component" value="Unassembled WGS sequence"/>
</dbReference>
<dbReference type="KEGG" id="bgo:BM43_5429"/>
<feature type="transmembrane region" description="Helical" evidence="1">
    <location>
        <begin position="52"/>
        <end position="85"/>
    </location>
</feature>
<keyword evidence="1" id="KW-0812">Transmembrane</keyword>
<dbReference type="AlphaFoldDB" id="A0AAW3EXV1"/>